<accession>A0ABP7D9R1</accession>
<reference evidence="3" key="1">
    <citation type="journal article" date="2019" name="Int. J. Syst. Evol. Microbiol.">
        <title>The Global Catalogue of Microorganisms (GCM) 10K type strain sequencing project: providing services to taxonomists for standard genome sequencing and annotation.</title>
        <authorList>
            <consortium name="The Broad Institute Genomics Platform"/>
            <consortium name="The Broad Institute Genome Sequencing Center for Infectious Disease"/>
            <person name="Wu L."/>
            <person name="Ma J."/>
        </authorList>
    </citation>
    <scope>NUCLEOTIDE SEQUENCE [LARGE SCALE GENOMIC DNA]</scope>
    <source>
        <strain evidence="3">JCM 17125</strain>
    </source>
</reference>
<evidence type="ECO:0000259" key="1">
    <source>
        <dbReference type="Pfam" id="PF02627"/>
    </source>
</evidence>
<dbReference type="InterPro" id="IPR029032">
    <property type="entry name" value="AhpD-like"/>
</dbReference>
<proteinExistence type="predicted"/>
<dbReference type="InterPro" id="IPR004675">
    <property type="entry name" value="AhpD_core"/>
</dbReference>
<sequence length="151" mass="16364">MHQSATNIGKLQPQLYQTTISMSEQAGAAAVDSGLAPAFVEMLRIRVSQLNGCGFCLRMHTHDALAKGETFERIAVLPAWRETEYFDDLERDSLALAERVTAISGSPQAEQLEPVSVLSPAQASAVAWVAIVINAFNRIAITSHYRIAPPA</sequence>
<evidence type="ECO:0000313" key="3">
    <source>
        <dbReference type="Proteomes" id="UP001501468"/>
    </source>
</evidence>
<name>A0ABP7D9R1_9MICO</name>
<organism evidence="2 3">
    <name type="scientific">Terrabacter ginsenosidimutans</name>
    <dbReference type="NCBI Taxonomy" id="490575"/>
    <lineage>
        <taxon>Bacteria</taxon>
        <taxon>Bacillati</taxon>
        <taxon>Actinomycetota</taxon>
        <taxon>Actinomycetes</taxon>
        <taxon>Micrococcales</taxon>
        <taxon>Intrasporangiaceae</taxon>
        <taxon>Terrabacter</taxon>
    </lineage>
</organism>
<dbReference type="SUPFAM" id="SSF69118">
    <property type="entry name" value="AhpD-like"/>
    <property type="match status" value="1"/>
</dbReference>
<dbReference type="Proteomes" id="UP001501468">
    <property type="component" value="Unassembled WGS sequence"/>
</dbReference>
<keyword evidence="3" id="KW-1185">Reference proteome</keyword>
<dbReference type="PANTHER" id="PTHR34846:SF10">
    <property type="entry name" value="CYTOPLASMIC PROTEIN"/>
    <property type="match status" value="1"/>
</dbReference>
<dbReference type="EMBL" id="BAABDC010000002">
    <property type="protein sequence ID" value="GAA3702597.1"/>
    <property type="molecule type" value="Genomic_DNA"/>
</dbReference>
<comment type="caution">
    <text evidence="2">The sequence shown here is derived from an EMBL/GenBank/DDBJ whole genome shotgun (WGS) entry which is preliminary data.</text>
</comment>
<evidence type="ECO:0000313" key="2">
    <source>
        <dbReference type="EMBL" id="GAA3702597.1"/>
    </source>
</evidence>
<dbReference type="RefSeq" id="WP_344944811.1">
    <property type="nucleotide sequence ID" value="NZ_BAABDC010000002.1"/>
</dbReference>
<dbReference type="Pfam" id="PF02627">
    <property type="entry name" value="CMD"/>
    <property type="match status" value="1"/>
</dbReference>
<dbReference type="InterPro" id="IPR003779">
    <property type="entry name" value="CMD-like"/>
</dbReference>
<feature type="domain" description="Carboxymuconolactone decarboxylase-like" evidence="1">
    <location>
        <begin position="14"/>
        <end position="98"/>
    </location>
</feature>
<dbReference type="Gene3D" id="1.20.1290.10">
    <property type="entry name" value="AhpD-like"/>
    <property type="match status" value="1"/>
</dbReference>
<gene>
    <name evidence="2" type="ORF">GCM10022399_18800</name>
</gene>
<protein>
    <submittedName>
        <fullName evidence="2">Carboxymuconolactone decarboxylase family protein</fullName>
    </submittedName>
</protein>
<dbReference type="NCBIfam" id="TIGR00778">
    <property type="entry name" value="ahpD_dom"/>
    <property type="match status" value="1"/>
</dbReference>
<dbReference type="PANTHER" id="PTHR34846">
    <property type="entry name" value="4-CARBOXYMUCONOLACTONE DECARBOXYLASE FAMILY PROTEIN (AFU_ORTHOLOGUE AFUA_6G11590)"/>
    <property type="match status" value="1"/>
</dbReference>